<evidence type="ECO:0000256" key="3">
    <source>
        <dbReference type="ARBA" id="ARBA00022723"/>
    </source>
</evidence>
<feature type="binding site" evidence="12">
    <location>
        <position position="389"/>
    </location>
    <ligand>
        <name>Zn(2+)</name>
        <dbReference type="ChEBI" id="CHEBI:29105"/>
        <label>1</label>
        <note>catalytic</note>
    </ligand>
</feature>
<dbReference type="AlphaFoldDB" id="A0A1I4VAC3"/>
<dbReference type="RefSeq" id="WP_093395792.1">
    <property type="nucleotide sequence ID" value="NZ_FOUU01000008.1"/>
</dbReference>
<dbReference type="NCBIfam" id="TIGR00649">
    <property type="entry name" value="MG423"/>
    <property type="match status" value="1"/>
</dbReference>
<keyword evidence="6 12" id="KW-0862">Zinc</keyword>
<dbReference type="GO" id="GO:0005737">
    <property type="term" value="C:cytoplasm"/>
    <property type="evidence" value="ECO:0007669"/>
    <property type="project" value="UniProtKB-SubCell"/>
</dbReference>
<keyword evidence="4 9" id="KW-0255">Endonuclease</keyword>
<keyword evidence="1 9" id="KW-0963">Cytoplasm</keyword>
<organism evidence="14 15">
    <name type="scientific">Thermodesulforhabdus norvegica</name>
    <dbReference type="NCBI Taxonomy" id="39841"/>
    <lineage>
        <taxon>Bacteria</taxon>
        <taxon>Pseudomonadati</taxon>
        <taxon>Thermodesulfobacteriota</taxon>
        <taxon>Syntrophobacteria</taxon>
        <taxon>Syntrophobacterales</taxon>
        <taxon>Thermodesulforhabdaceae</taxon>
        <taxon>Thermodesulforhabdus</taxon>
    </lineage>
</organism>
<dbReference type="GO" id="GO:0004521">
    <property type="term" value="F:RNA endonuclease activity"/>
    <property type="evidence" value="ECO:0007669"/>
    <property type="project" value="UniProtKB-UniRule"/>
</dbReference>
<feature type="active site" description="Proton donor" evidence="10">
    <location>
        <position position="194"/>
    </location>
</feature>
<comment type="function">
    <text evidence="9">An RNase that has 5'-3' exonuclease and possibly endonuclease activity. Involved in maturation of rRNA and in some organisms also mRNA maturation and/or decay.</text>
</comment>
<evidence type="ECO:0000256" key="5">
    <source>
        <dbReference type="ARBA" id="ARBA00022801"/>
    </source>
</evidence>
<dbReference type="InterPro" id="IPR001279">
    <property type="entry name" value="Metallo-B-lactamas"/>
</dbReference>
<dbReference type="InterPro" id="IPR030854">
    <property type="entry name" value="RNase_J_bac"/>
</dbReference>
<evidence type="ECO:0000256" key="8">
    <source>
        <dbReference type="ARBA" id="ARBA00022884"/>
    </source>
</evidence>
<keyword evidence="3 12" id="KW-0479">Metal-binding</keyword>
<keyword evidence="15" id="KW-1185">Reference proteome</keyword>
<dbReference type="Pfam" id="PF22505">
    <property type="entry name" value="RNase_J_b_CASP"/>
    <property type="match status" value="1"/>
</dbReference>
<keyword evidence="7 9" id="KW-0269">Exonuclease</keyword>
<feature type="active site" description="Proton acceptor" evidence="10">
    <location>
        <position position="367"/>
    </location>
</feature>
<dbReference type="Pfam" id="PF07521">
    <property type="entry name" value="RMMBL"/>
    <property type="match status" value="1"/>
</dbReference>
<gene>
    <name evidence="9" type="primary">rnj</name>
    <name evidence="14" type="ORF">SAMN05660836_02200</name>
</gene>
<evidence type="ECO:0000256" key="11">
    <source>
        <dbReference type="PIRSR" id="PIRSR004803-2"/>
    </source>
</evidence>
<feature type="binding site" evidence="12">
    <location>
        <position position="442"/>
    </location>
    <ligand>
        <name>Ca(2+)</name>
        <dbReference type="ChEBI" id="CHEBI:29108"/>
    </ligand>
</feature>
<dbReference type="OrthoDB" id="9770211at2"/>
<dbReference type="InterPro" id="IPR042173">
    <property type="entry name" value="RNase_J_2"/>
</dbReference>
<evidence type="ECO:0000313" key="14">
    <source>
        <dbReference type="EMBL" id="SFM98131.1"/>
    </source>
</evidence>
<comment type="cofactor">
    <cofactor evidence="12">
        <name>Zn(2+)</name>
        <dbReference type="ChEBI" id="CHEBI:29105"/>
    </cofactor>
    <text evidence="12">Binds 2 Zn(2+) ions per subunit. It is not clear if Zn(2+) or Mg(2+) is physiologically important.</text>
</comment>
<keyword evidence="9" id="KW-0698">rRNA processing</keyword>
<dbReference type="SUPFAM" id="SSF56281">
    <property type="entry name" value="Metallo-hydrolase/oxidoreductase"/>
    <property type="match status" value="1"/>
</dbReference>
<feature type="binding site" evidence="12">
    <location>
        <position position="162"/>
    </location>
    <ligand>
        <name>Zn(2+)</name>
        <dbReference type="ChEBI" id="CHEBI:29105"/>
        <label>1</label>
        <note>catalytic</note>
    </ligand>
</feature>
<comment type="cofactor">
    <cofactor evidence="12">
        <name>Ca(2+)</name>
        <dbReference type="ChEBI" id="CHEBI:29108"/>
    </cofactor>
    <text evidence="12">Binds 1 Ca(2+) cation per subunit. Seen in 1 crystal structure, it is not clear if it is physiologically important.</text>
</comment>
<protein>
    <recommendedName>
        <fullName evidence="9">Ribonuclease J</fullName>
        <shortName evidence="9">RNase J</shortName>
        <ecNumber evidence="9">3.1.-.-</ecNumber>
    </recommendedName>
</protein>
<evidence type="ECO:0000256" key="1">
    <source>
        <dbReference type="ARBA" id="ARBA00022490"/>
    </source>
</evidence>
<dbReference type="Gene3D" id="3.40.50.10710">
    <property type="entry name" value="Metallo-hydrolase/oxidoreductase"/>
    <property type="match status" value="1"/>
</dbReference>
<feature type="binding site" evidence="11">
    <location>
        <begin position="231"/>
        <end position="233"/>
    </location>
    <ligand>
        <name>substrate</name>
    </ligand>
</feature>
<dbReference type="InterPro" id="IPR055132">
    <property type="entry name" value="RNase_J_b_CASP"/>
</dbReference>
<dbReference type="PROSITE" id="PS01292">
    <property type="entry name" value="UPF0036"/>
    <property type="match status" value="1"/>
</dbReference>
<feature type="binding site" evidence="12">
    <location>
        <position position="76"/>
    </location>
    <ligand>
        <name>Zn(2+)</name>
        <dbReference type="ChEBI" id="CHEBI:29105"/>
        <label>1</label>
        <note>catalytic</note>
    </ligand>
</feature>
<feature type="binding site" evidence="12">
    <location>
        <position position="77"/>
    </location>
    <ligand>
        <name>Zn(2+)</name>
        <dbReference type="ChEBI" id="CHEBI:29105"/>
        <label>1</label>
        <note>catalytic</note>
    </ligand>
</feature>
<feature type="domain" description="Metallo-beta-lactamase" evidence="13">
    <location>
        <begin position="19"/>
        <end position="214"/>
    </location>
</feature>
<keyword evidence="8 9" id="KW-0694">RNA-binding</keyword>
<evidence type="ECO:0000313" key="15">
    <source>
        <dbReference type="Proteomes" id="UP000199611"/>
    </source>
</evidence>
<dbReference type="PANTHER" id="PTHR43694:SF1">
    <property type="entry name" value="RIBONUCLEASE J"/>
    <property type="match status" value="1"/>
</dbReference>
<feature type="binding site" evidence="12">
    <location>
        <position position="72"/>
    </location>
    <ligand>
        <name>Zn(2+)</name>
        <dbReference type="ChEBI" id="CHEBI:29105"/>
        <label>1</label>
        <note>catalytic</note>
    </ligand>
</feature>
<dbReference type="HAMAP" id="MF_01491">
    <property type="entry name" value="RNase_J_bact"/>
    <property type="match status" value="1"/>
</dbReference>
<name>A0A1I4VAC3_9BACT</name>
<feature type="binding site" evidence="12">
    <location>
        <position position="49"/>
    </location>
    <ligand>
        <name>Ca(2+)</name>
        <dbReference type="ChEBI" id="CHEBI:29108"/>
    </ligand>
</feature>
<evidence type="ECO:0000256" key="2">
    <source>
        <dbReference type="ARBA" id="ARBA00022722"/>
    </source>
</evidence>
<evidence type="ECO:0000256" key="6">
    <source>
        <dbReference type="ARBA" id="ARBA00022833"/>
    </source>
</evidence>
<comment type="similarity">
    <text evidence="9">Belongs to the metallo-beta-lactamase superfamily. RNA-metabolizing metallo-beta-lactamase-like family. Bacterial RNase J subfamily.</text>
</comment>
<comment type="subunit">
    <text evidence="9">Homodimer, may be a subunit of the RNA degradosome.</text>
</comment>
<dbReference type="Pfam" id="PF17770">
    <property type="entry name" value="RNase_J_C"/>
    <property type="match status" value="1"/>
</dbReference>
<dbReference type="GO" id="GO:0003723">
    <property type="term" value="F:RNA binding"/>
    <property type="evidence" value="ECO:0007669"/>
    <property type="project" value="UniProtKB-UniRule"/>
</dbReference>
<dbReference type="GO" id="GO:0004534">
    <property type="term" value="F:5'-3' RNA exonuclease activity"/>
    <property type="evidence" value="ECO:0007669"/>
    <property type="project" value="UniProtKB-UniRule"/>
</dbReference>
<dbReference type="Gene3D" id="3.60.15.10">
    <property type="entry name" value="Ribonuclease Z/Hydroxyacylglutathione hydrolase-like"/>
    <property type="match status" value="1"/>
</dbReference>
<evidence type="ECO:0000256" key="10">
    <source>
        <dbReference type="PIRSR" id="PIRSR004803-1"/>
    </source>
</evidence>
<feature type="binding site" evidence="12">
    <location>
        <position position="140"/>
    </location>
    <ligand>
        <name>Zn(2+)</name>
        <dbReference type="ChEBI" id="CHEBI:29105"/>
        <label>1</label>
        <note>catalytic</note>
    </ligand>
</feature>
<evidence type="ECO:0000256" key="4">
    <source>
        <dbReference type="ARBA" id="ARBA00022759"/>
    </source>
</evidence>
<accession>A0A1I4VAC3</accession>
<dbReference type="Gene3D" id="3.10.20.580">
    <property type="match status" value="1"/>
</dbReference>
<keyword evidence="2 9" id="KW-0540">Nuclease</keyword>
<dbReference type="PANTHER" id="PTHR43694">
    <property type="entry name" value="RIBONUCLEASE J"/>
    <property type="match status" value="1"/>
</dbReference>
<reference evidence="14 15" key="1">
    <citation type="submission" date="2016-10" db="EMBL/GenBank/DDBJ databases">
        <authorList>
            <person name="de Groot N.N."/>
        </authorList>
    </citation>
    <scope>NUCLEOTIDE SEQUENCE [LARGE SCALE GENOMIC DNA]</scope>
    <source>
        <strain evidence="14 15">DSM 9990</strain>
    </source>
</reference>
<sequence length="555" mass="62281">MSSDKHLTVVALGGFGEIGLNMMALELGDSIIVVDAGLMFPEEDMFGIDAVIPDFTYLRERYQLIRALIVTHGHEDHIGAVPFFAQEFRVPIYGTTFTLALIREKLREHNLLNRTDLRTIKAEDVIEIGPFKVEPFRVCHSIPDGVGLIIHTPYGPIVHSGDFKLDHTPVDGKRLDVEKLSRATEGRTLLLLSDSTNVEREGYAPSENHIARTLAQIFSESSGRLIFAVFASNIHRIQQIVDIASLHGRKVLFHGKSIQSNVRMASELGYLNLTEAELISLKDLATVPDHQVVMITTGSQGEPMSALTRIAFGDHKWIKIKPGDTVVLSSKFIPGNERTIHNLINHLYRRGAEVIYEKIRDIHASGHAYREELKWLISMVKPRYFVPIHGEYRHLVMHRRIAISMGIPEDRCFIMEDGDTLIIGNGCARLGSKVPFGRIFLDGKGVGDIAGPVLRDRKHLAEDGLVIVSLVIDQEYGGILSGPDVFSRGFISEEMNPEILQAAQCLILELFDQYMEEGVKPEVGELQREIRKQLKKFFHKILGRRPVIYPVIAEV</sequence>
<dbReference type="Pfam" id="PF00753">
    <property type="entry name" value="Lactamase_B"/>
    <property type="match status" value="1"/>
</dbReference>
<dbReference type="InterPro" id="IPR036866">
    <property type="entry name" value="RibonucZ/Hydroxyglut_hydro"/>
</dbReference>
<dbReference type="PIRSF" id="PIRSF004803">
    <property type="entry name" value="RnjA"/>
    <property type="match status" value="1"/>
</dbReference>
<evidence type="ECO:0000256" key="9">
    <source>
        <dbReference type="HAMAP-Rule" id="MF_01491"/>
    </source>
</evidence>
<keyword evidence="12" id="KW-0106">Calcium</keyword>
<evidence type="ECO:0000256" key="12">
    <source>
        <dbReference type="PIRSR" id="PIRSR004803-3"/>
    </source>
</evidence>
<feature type="binding site" evidence="12">
    <location>
        <position position="47"/>
    </location>
    <ligand>
        <name>Ca(2+)</name>
        <dbReference type="ChEBI" id="CHEBI:29108"/>
    </ligand>
</feature>
<proteinExistence type="inferred from homology"/>
<dbReference type="InterPro" id="IPR001587">
    <property type="entry name" value="RNase_J_CS"/>
</dbReference>
<dbReference type="Proteomes" id="UP000199611">
    <property type="component" value="Unassembled WGS sequence"/>
</dbReference>
<dbReference type="STRING" id="39841.SAMN05660836_02200"/>
<feature type="binding site" evidence="9 11">
    <location>
        <begin position="363"/>
        <end position="367"/>
    </location>
    <ligand>
        <name>substrate</name>
    </ligand>
</feature>
<keyword evidence="5 9" id="KW-0378">Hydrolase</keyword>
<dbReference type="InterPro" id="IPR011108">
    <property type="entry name" value="RMMBL"/>
</dbReference>
<comment type="subcellular location">
    <subcellularLocation>
        <location evidence="9">Cytoplasm</location>
    </subcellularLocation>
</comment>
<dbReference type="InterPro" id="IPR004613">
    <property type="entry name" value="RNase_J"/>
</dbReference>
<dbReference type="GO" id="GO:0008270">
    <property type="term" value="F:zinc ion binding"/>
    <property type="evidence" value="ECO:0007669"/>
    <property type="project" value="InterPro"/>
</dbReference>
<dbReference type="SMART" id="SM00849">
    <property type="entry name" value="Lactamase_B"/>
    <property type="match status" value="1"/>
</dbReference>
<evidence type="ECO:0000256" key="7">
    <source>
        <dbReference type="ARBA" id="ARBA00022839"/>
    </source>
</evidence>
<dbReference type="CDD" id="cd07714">
    <property type="entry name" value="RNaseJ_MBL-fold"/>
    <property type="match status" value="1"/>
</dbReference>
<dbReference type="InterPro" id="IPR041636">
    <property type="entry name" value="RNase_J_C"/>
</dbReference>
<dbReference type="GO" id="GO:0006364">
    <property type="term" value="P:rRNA processing"/>
    <property type="evidence" value="ECO:0007669"/>
    <property type="project" value="UniProtKB-UniRule"/>
</dbReference>
<evidence type="ECO:0000259" key="13">
    <source>
        <dbReference type="SMART" id="SM00849"/>
    </source>
</evidence>
<feature type="binding site" evidence="12">
    <location>
        <position position="74"/>
    </location>
    <ligand>
        <name>Zn(2+)</name>
        <dbReference type="ChEBI" id="CHEBI:29105"/>
        <label>1</label>
        <note>catalytic</note>
    </ligand>
</feature>
<dbReference type="EC" id="3.1.-.-" evidence="9"/>
<dbReference type="EMBL" id="FOUU01000008">
    <property type="protein sequence ID" value="SFM98131.1"/>
    <property type="molecule type" value="Genomic_DNA"/>
</dbReference>